<dbReference type="SUPFAM" id="SSF56112">
    <property type="entry name" value="Protein kinase-like (PK-like)"/>
    <property type="match status" value="1"/>
</dbReference>
<dbReference type="AlphaFoldDB" id="A0A8H4P8R7"/>
<protein>
    <submittedName>
        <fullName evidence="2">Protein kinase-like domain</fullName>
    </submittedName>
</protein>
<evidence type="ECO:0000259" key="1">
    <source>
        <dbReference type="Pfam" id="PF01636"/>
    </source>
</evidence>
<evidence type="ECO:0000313" key="2">
    <source>
        <dbReference type="EMBL" id="KAF4452087.1"/>
    </source>
</evidence>
<dbReference type="PANTHER" id="PTHR21310">
    <property type="entry name" value="AMINOGLYCOSIDE PHOSPHOTRANSFERASE-RELATED-RELATED"/>
    <property type="match status" value="1"/>
</dbReference>
<sequence length="397" mass="43895">MALASNDKDLIPDYSILSGIATIKDSVADLESTFKEKCHVIANNWTTCTFSLRLDTCPPSYPEQVLIRVETSNDNFETVAGIQNLAHSILPGLVPCVLDVGTTTNAKGEKLAYSVIEFVPDAINLDDEWNNLDGSTQKDLVSQVVAAIQKLQNLNLNSEQAQKALEGTPFYGDGRVARIGGPALGYFDDMAGFVVGLAGNATLEKTNFCVSKTDDGLVIQSTLDSVGRVQLTNSDLSELQQNAVFCHDDLEPRNVLIKRDNATGKWNMAAIIDWEMAGFFPFAYESAHKDSELGTGILSFSWYTLFKEQTRHLLSGGESAVKLLEALRTMDVSRKIRPSKNVGHNFQLRWLEREKVEFSSDMPRGWVRKPGAGPIPVFTKQDQDDLEMEILKEFGYV</sequence>
<evidence type="ECO:0000313" key="3">
    <source>
        <dbReference type="Proteomes" id="UP000605986"/>
    </source>
</evidence>
<dbReference type="InterPro" id="IPR011009">
    <property type="entry name" value="Kinase-like_dom_sf"/>
</dbReference>
<dbReference type="PANTHER" id="PTHR21310:SF39">
    <property type="entry name" value="AMINOGLYCOSIDE PHOSPHOTRANSFERASE DOMAIN-CONTAINING PROTEIN"/>
    <property type="match status" value="1"/>
</dbReference>
<dbReference type="InterPro" id="IPR002575">
    <property type="entry name" value="Aminoglycoside_PTrfase"/>
</dbReference>
<proteinExistence type="predicted"/>
<dbReference type="Pfam" id="PF01636">
    <property type="entry name" value="APH"/>
    <property type="match status" value="1"/>
</dbReference>
<dbReference type="GO" id="GO:0016301">
    <property type="term" value="F:kinase activity"/>
    <property type="evidence" value="ECO:0007669"/>
    <property type="project" value="UniProtKB-KW"/>
</dbReference>
<dbReference type="InterPro" id="IPR051678">
    <property type="entry name" value="AGP_Transferase"/>
</dbReference>
<name>A0A8H4P8R7_9HYPO</name>
<keyword evidence="2" id="KW-0418">Kinase</keyword>
<dbReference type="Gene3D" id="3.90.1200.10">
    <property type="match status" value="1"/>
</dbReference>
<keyword evidence="2" id="KW-0808">Transferase</keyword>
<organism evidence="2 3">
    <name type="scientific">Fusarium austroafricanum</name>
    <dbReference type="NCBI Taxonomy" id="2364996"/>
    <lineage>
        <taxon>Eukaryota</taxon>
        <taxon>Fungi</taxon>
        <taxon>Dikarya</taxon>
        <taxon>Ascomycota</taxon>
        <taxon>Pezizomycotina</taxon>
        <taxon>Sordariomycetes</taxon>
        <taxon>Hypocreomycetidae</taxon>
        <taxon>Hypocreales</taxon>
        <taxon>Nectriaceae</taxon>
        <taxon>Fusarium</taxon>
        <taxon>Fusarium concolor species complex</taxon>
    </lineage>
</organism>
<feature type="domain" description="Aminoglycoside phosphotransferase" evidence="1">
    <location>
        <begin position="91"/>
        <end position="285"/>
    </location>
</feature>
<dbReference type="Proteomes" id="UP000605986">
    <property type="component" value="Unassembled WGS sequence"/>
</dbReference>
<comment type="caution">
    <text evidence="2">The sequence shown here is derived from an EMBL/GenBank/DDBJ whole genome shotgun (WGS) entry which is preliminary data.</text>
</comment>
<dbReference type="EMBL" id="JAADJG010000200">
    <property type="protein sequence ID" value="KAF4452087.1"/>
    <property type="molecule type" value="Genomic_DNA"/>
</dbReference>
<keyword evidence="3" id="KW-1185">Reference proteome</keyword>
<reference evidence="2" key="1">
    <citation type="submission" date="2020-01" db="EMBL/GenBank/DDBJ databases">
        <title>Identification and distribution of gene clusters putatively required for synthesis of sphingolipid metabolism inhibitors in phylogenetically diverse species of the filamentous fungus Fusarium.</title>
        <authorList>
            <person name="Kim H.-S."/>
            <person name="Busman M."/>
            <person name="Brown D.W."/>
            <person name="Divon H."/>
            <person name="Uhlig S."/>
            <person name="Proctor R.H."/>
        </authorList>
    </citation>
    <scope>NUCLEOTIDE SEQUENCE</scope>
    <source>
        <strain evidence="2">NRRL 53441</strain>
    </source>
</reference>
<accession>A0A8H4P8R7</accession>
<gene>
    <name evidence="2" type="ORF">F53441_5019</name>
</gene>
<dbReference type="OrthoDB" id="2906425at2759"/>